<keyword evidence="1" id="KW-0689">Ribosomal protein</keyword>
<proteinExistence type="predicted"/>
<comment type="caution">
    <text evidence="1">The sequence shown here is derived from an EMBL/GenBank/DDBJ whole genome shotgun (WGS) entry which is preliminary data.</text>
</comment>
<keyword evidence="1" id="KW-0687">Ribonucleoprotein</keyword>
<dbReference type="EMBL" id="BLRX01000532">
    <property type="protein sequence ID" value="GFP26338.1"/>
    <property type="molecule type" value="Genomic_DNA"/>
</dbReference>
<dbReference type="AlphaFoldDB" id="A0A6V8P1F9"/>
<evidence type="ECO:0000313" key="1">
    <source>
        <dbReference type="EMBL" id="GFP26338.1"/>
    </source>
</evidence>
<dbReference type="Proteomes" id="UP000543224">
    <property type="component" value="Unassembled WGS sequence"/>
</dbReference>
<organism evidence="1 2">
    <name type="scientific">Candidatus Hakubella thermalkaliphila</name>
    <dbReference type="NCBI Taxonomy" id="2754717"/>
    <lineage>
        <taxon>Bacteria</taxon>
        <taxon>Bacillati</taxon>
        <taxon>Actinomycetota</taxon>
        <taxon>Actinomycetota incertae sedis</taxon>
        <taxon>Candidatus Hakubellales</taxon>
        <taxon>Candidatus Hakubellaceae</taxon>
        <taxon>Candidatus Hakubella</taxon>
    </lineage>
</organism>
<dbReference type="SUPFAM" id="SSF55174">
    <property type="entry name" value="Alpha-L RNA-binding motif"/>
    <property type="match status" value="1"/>
</dbReference>
<evidence type="ECO:0000313" key="2">
    <source>
        <dbReference type="Proteomes" id="UP000543224"/>
    </source>
</evidence>
<accession>A0A6V8P1F9</accession>
<protein>
    <submittedName>
        <fullName evidence="1">Small subunit ribosomal protein S4</fullName>
    </submittedName>
</protein>
<sequence length="43" mass="5222">NRKFFPWLQFSAESMTGRFLRAPEREMLSLPVNEQLVIEFYSR</sequence>
<gene>
    <name evidence="1" type="ORF">HKBW3S25_01829</name>
</gene>
<name>A0A6V8P1F9_9ACTN</name>
<dbReference type="GO" id="GO:0005840">
    <property type="term" value="C:ribosome"/>
    <property type="evidence" value="ECO:0007669"/>
    <property type="project" value="UniProtKB-KW"/>
</dbReference>
<reference evidence="1 2" key="1">
    <citation type="journal article" date="2020" name="Front. Microbiol.">
        <title>Single-cell genomics of novel Actinobacteria with the Wood-Ljungdahl pathway discovered in a serpentinizing system.</title>
        <authorList>
            <person name="Merino N."/>
            <person name="Kawai M."/>
            <person name="Boyd E.S."/>
            <person name="Colman D.R."/>
            <person name="McGlynn S.E."/>
            <person name="Nealson K.H."/>
            <person name="Kurokawa K."/>
            <person name="Hongoh Y."/>
        </authorList>
    </citation>
    <scope>NUCLEOTIDE SEQUENCE [LARGE SCALE GENOMIC DNA]</scope>
    <source>
        <strain evidence="1 2">S25</strain>
    </source>
</reference>
<feature type="non-terminal residue" evidence="1">
    <location>
        <position position="1"/>
    </location>
</feature>